<dbReference type="EMBL" id="CAJVPZ010005836">
    <property type="protein sequence ID" value="CAG8566487.1"/>
    <property type="molecule type" value="Genomic_DNA"/>
</dbReference>
<dbReference type="AlphaFoldDB" id="A0A9N9BFV6"/>
<feature type="compositionally biased region" description="Polar residues" evidence="1">
    <location>
        <begin position="24"/>
        <end position="38"/>
    </location>
</feature>
<sequence length="383" mass="41490">MATDPSRASQPQITSLLEVGTSLYSQTNPTPVNPSATTHGGRVVPNGGLQNNSPSESISPGLIVGLGIAGILVVGLIAFFVRKRLKALNYNKHRSFLNDDFNEMFNVGSTEQHTANSNANSVQNVDPNINRSNSRPLNNMTSSPTNMPLTNNNRGGERAHMTSTSRMNNNRGGGGVYNSNNSGSNRPWPNNHRGGEGVHNFNNRSNDISIINNRVNVSSPLASPPLTSMSNAYGSKVSEVTTPYHPAISVEQPSFGRPPPLGTPYVHGVSLPPPPTLLPENNMGGYGAEIRSNNINIIPSSSHQQYQQYNSAGINTLPPHNYYNVKNDPTFSKFNNEQFVTSDESKEPSNVNRNITVNRVEGIPRRENTLGGKSFGSFDYGDY</sequence>
<feature type="non-terminal residue" evidence="3">
    <location>
        <position position="383"/>
    </location>
</feature>
<proteinExistence type="predicted"/>
<feature type="compositionally biased region" description="Polar residues" evidence="1">
    <location>
        <begin position="114"/>
        <end position="154"/>
    </location>
</feature>
<name>A0A9N9BFV6_9GLOM</name>
<keyword evidence="2" id="KW-1133">Transmembrane helix</keyword>
<evidence type="ECO:0000313" key="3">
    <source>
        <dbReference type="EMBL" id="CAG8566487.1"/>
    </source>
</evidence>
<dbReference type="OrthoDB" id="2426971at2759"/>
<keyword evidence="4" id="KW-1185">Reference proteome</keyword>
<feature type="region of interest" description="Disordered" evidence="1">
    <location>
        <begin position="24"/>
        <end position="52"/>
    </location>
</feature>
<feature type="transmembrane region" description="Helical" evidence="2">
    <location>
        <begin position="58"/>
        <end position="81"/>
    </location>
</feature>
<evidence type="ECO:0000256" key="1">
    <source>
        <dbReference type="SAM" id="MobiDB-lite"/>
    </source>
</evidence>
<evidence type="ECO:0000313" key="4">
    <source>
        <dbReference type="Proteomes" id="UP000789396"/>
    </source>
</evidence>
<reference evidence="3" key="1">
    <citation type="submission" date="2021-06" db="EMBL/GenBank/DDBJ databases">
        <authorList>
            <person name="Kallberg Y."/>
            <person name="Tangrot J."/>
            <person name="Rosling A."/>
        </authorList>
    </citation>
    <scope>NUCLEOTIDE SEQUENCE</scope>
    <source>
        <strain evidence="3">IN212</strain>
    </source>
</reference>
<comment type="caution">
    <text evidence="3">The sequence shown here is derived from an EMBL/GenBank/DDBJ whole genome shotgun (WGS) entry which is preliminary data.</text>
</comment>
<gene>
    <name evidence="3" type="ORF">RFULGI_LOCUS5282</name>
</gene>
<feature type="region of interest" description="Disordered" evidence="1">
    <location>
        <begin position="114"/>
        <end position="173"/>
    </location>
</feature>
<keyword evidence="2" id="KW-0472">Membrane</keyword>
<accession>A0A9N9BFV6</accession>
<protein>
    <submittedName>
        <fullName evidence="3">11901_t:CDS:1</fullName>
    </submittedName>
</protein>
<dbReference type="Proteomes" id="UP000789396">
    <property type="component" value="Unassembled WGS sequence"/>
</dbReference>
<evidence type="ECO:0000256" key="2">
    <source>
        <dbReference type="SAM" id="Phobius"/>
    </source>
</evidence>
<keyword evidence="2" id="KW-0812">Transmembrane</keyword>
<organism evidence="3 4">
    <name type="scientific">Racocetra fulgida</name>
    <dbReference type="NCBI Taxonomy" id="60492"/>
    <lineage>
        <taxon>Eukaryota</taxon>
        <taxon>Fungi</taxon>
        <taxon>Fungi incertae sedis</taxon>
        <taxon>Mucoromycota</taxon>
        <taxon>Glomeromycotina</taxon>
        <taxon>Glomeromycetes</taxon>
        <taxon>Diversisporales</taxon>
        <taxon>Gigasporaceae</taxon>
        <taxon>Racocetra</taxon>
    </lineage>
</organism>